<dbReference type="InterPro" id="IPR047786">
    <property type="entry name" value="Mfa1_fim"/>
</dbReference>
<dbReference type="Gene3D" id="2.60.40.3690">
    <property type="match status" value="1"/>
</dbReference>
<evidence type="ECO:0000259" key="2">
    <source>
        <dbReference type="Pfam" id="PF15495"/>
    </source>
</evidence>
<dbReference type="InterPro" id="IPR029140">
    <property type="entry name" value="Mfa1_C"/>
</dbReference>
<feature type="domain" description="Minor fimbrium subunit Mfa1 C-terminal" evidence="2">
    <location>
        <begin position="502"/>
        <end position="576"/>
    </location>
</feature>
<dbReference type="Proteomes" id="UP000284417">
    <property type="component" value="Unassembled WGS sequence"/>
</dbReference>
<dbReference type="Gene3D" id="2.60.40.2580">
    <property type="match status" value="1"/>
</dbReference>
<feature type="chain" id="PRO_5019322502" description="Minor fimbrium subunit Mfa1 C-terminal domain-containing protein" evidence="1">
    <location>
        <begin position="18"/>
        <end position="582"/>
    </location>
</feature>
<gene>
    <name evidence="3" type="ORF">DW042_05880</name>
</gene>
<reference evidence="3 4" key="1">
    <citation type="submission" date="2018-08" db="EMBL/GenBank/DDBJ databases">
        <title>A genome reference for cultivated species of the human gut microbiota.</title>
        <authorList>
            <person name="Zou Y."/>
            <person name="Xue W."/>
            <person name="Luo G."/>
        </authorList>
    </citation>
    <scope>NUCLEOTIDE SEQUENCE [LARGE SCALE GENOMIC DNA]</scope>
    <source>
        <strain evidence="3 4">AF39-6AC</strain>
    </source>
</reference>
<dbReference type="Pfam" id="PF15495">
    <property type="entry name" value="Fimbrillin_C"/>
    <property type="match status" value="1"/>
</dbReference>
<evidence type="ECO:0000256" key="1">
    <source>
        <dbReference type="SAM" id="SignalP"/>
    </source>
</evidence>
<dbReference type="AlphaFoldDB" id="A0A415HYH8"/>
<accession>A0A415HYH8</accession>
<keyword evidence="1" id="KW-0732">Signal</keyword>
<comment type="caution">
    <text evidence="3">The sequence shown here is derived from an EMBL/GenBank/DDBJ whole genome shotgun (WGS) entry which is preliminary data.</text>
</comment>
<evidence type="ECO:0000313" key="3">
    <source>
        <dbReference type="EMBL" id="RHK99846.1"/>
    </source>
</evidence>
<name>A0A415HYH8_9BACE</name>
<protein>
    <recommendedName>
        <fullName evidence="2">Minor fimbrium subunit Mfa1 C-terminal domain-containing protein</fullName>
    </recommendedName>
</protein>
<dbReference type="RefSeq" id="WP_118407474.1">
    <property type="nucleotide sequence ID" value="NZ_QROC01000006.1"/>
</dbReference>
<dbReference type="GO" id="GO:0009418">
    <property type="term" value="C:pilus shaft"/>
    <property type="evidence" value="ECO:0007669"/>
    <property type="project" value="InterPro"/>
</dbReference>
<organism evidence="3 4">
    <name type="scientific">Bacteroides xylanisolvens</name>
    <dbReference type="NCBI Taxonomy" id="371601"/>
    <lineage>
        <taxon>Bacteria</taxon>
        <taxon>Pseudomonadati</taxon>
        <taxon>Bacteroidota</taxon>
        <taxon>Bacteroidia</taxon>
        <taxon>Bacteroidales</taxon>
        <taxon>Bacteroidaceae</taxon>
        <taxon>Bacteroides</taxon>
    </lineage>
</organism>
<proteinExistence type="predicted"/>
<feature type="signal peptide" evidence="1">
    <location>
        <begin position="1"/>
        <end position="17"/>
    </location>
</feature>
<evidence type="ECO:0000313" key="4">
    <source>
        <dbReference type="Proteomes" id="UP000284417"/>
    </source>
</evidence>
<dbReference type="EMBL" id="QROC01000006">
    <property type="protein sequence ID" value="RHK99846.1"/>
    <property type="molecule type" value="Genomic_DNA"/>
</dbReference>
<dbReference type="NCBIfam" id="NF038041">
    <property type="entry name" value="fim_Mfa1_fam"/>
    <property type="match status" value="1"/>
</dbReference>
<dbReference type="PROSITE" id="PS51257">
    <property type="entry name" value="PROKAR_LIPOPROTEIN"/>
    <property type="match status" value="1"/>
</dbReference>
<sequence length="582" mass="64448">MKRNLLFMSLLASLLMAGCSQEDIAPDEGANGNGEANTSYMAVNLVSSDVTGTRATAGGYEDGSDIENGVKHVRFYFFNGVGAPVNVKTTASGAVNYYDWDKDITGSGNPNDVERILSAIIVIDTKKGDGLPVRIAAVLNPTQEILDKGSMGLTELKKISTDFATADLTAENEFVMFNSVYVQNGKAYSTTDIKDGNICKRKDDAIANPVKIYVERSVAKVSVALGTNVAGAATPDGKIPLKDKLTGGQDFKVEGSQVYLKLYGWELAAETNQGRLVKKINPGWQGTWWYDNNVTGHRTFWAINDMSASNQYDKSYTDISTSSTTTAFGETNYLYTNENAQTNDDVDNINGQAKKKTKVIVAGRLVDENGNNFTIVRHMGRHFADNPDNFNNLKESILTVLENKEYFYYYKDGNNYKQISAADLDVVVPTTIKNEDSKNCYVYTKLNSTAAARTTWYKSPVKDPEDASAYTKIDANEINGTLKDKKLDDSGEYIIDRPLVWNSGMTYYYYEIKHLQGSDEIGVVRNHIYKTTITNIAGLGTPVYNPGDVIYPEKPEDNAHYIAAEINILSWRVVKNNYNLEW</sequence>
<dbReference type="CDD" id="cd13120">
    <property type="entry name" value="BF2867_like_N"/>
    <property type="match status" value="1"/>
</dbReference>